<dbReference type="InterPro" id="IPR005565">
    <property type="entry name" value="Hemolysn_activator_HlyB_C"/>
</dbReference>
<gene>
    <name evidence="6" type="ORF">LCGC14_0171930</name>
</gene>
<evidence type="ECO:0000259" key="4">
    <source>
        <dbReference type="Pfam" id="PF03865"/>
    </source>
</evidence>
<feature type="domain" description="Haemolysin activator HlyB C-terminal" evidence="4">
    <location>
        <begin position="225"/>
        <end position="516"/>
    </location>
</feature>
<keyword evidence="3" id="KW-0998">Cell outer membrane</keyword>
<evidence type="ECO:0000259" key="5">
    <source>
        <dbReference type="Pfam" id="PF08479"/>
    </source>
</evidence>
<comment type="caution">
    <text evidence="6">The sequence shown here is derived from an EMBL/GenBank/DDBJ whole genome shotgun (WGS) entry which is preliminary data.</text>
</comment>
<keyword evidence="2" id="KW-0812">Transmembrane</keyword>
<dbReference type="PANTHER" id="PTHR34597">
    <property type="entry name" value="SLR1661 PROTEIN"/>
    <property type="match status" value="1"/>
</dbReference>
<dbReference type="Gene3D" id="3.10.20.310">
    <property type="entry name" value="membrane protein fhac"/>
    <property type="match status" value="1"/>
</dbReference>
<dbReference type="Pfam" id="PF03865">
    <property type="entry name" value="ShlB"/>
    <property type="match status" value="1"/>
</dbReference>
<evidence type="ECO:0000256" key="3">
    <source>
        <dbReference type="ARBA" id="ARBA00023237"/>
    </source>
</evidence>
<evidence type="ECO:0008006" key="7">
    <source>
        <dbReference type="Google" id="ProtNLM"/>
    </source>
</evidence>
<protein>
    <recommendedName>
        <fullName evidence="7">POTRA domain-containing protein</fullName>
    </recommendedName>
</protein>
<sequence>MGNLKDRIMNRKGIILTMGLAASLASLSAAAQALPPGQVNPGLLREQIESQQEQRQIERRAREVQVPALQGEETVFPDALPDDSPPFTLEQIDFNSSVFLTAAELEGMAEPYVGRTLTFADLNQMIREINQRYSEKGQLTARAIIPPQSLEDGALRVVLVEAKVDSVELIGEPRRVDDSFYRERLNIPVGDVLDSPMLIENVRRFNATTPGPQISAGLAPGERFGTTRIDLETYEPAPLAWSLFANNYGNESTGVEQLGATLNWFSPTGVADNLSAVVVGTRGTQYYNLRYSRPVTRRNGVAWVEAGANSLEIKRGPLADLNIEGDSTSYGAGFDQPWVLSQQWLFLGGVGYRYQNSETTIEGVPLSEVDIQEAIFRGQFEYRGAPWYFRYEQQLRQASADNQINSDNGSFTLLNGDTYATRALGDSYEVVGKLGWQYATKEDELPSALLKQFGGVSSIRGYDPGIIASPWGAHFSVEGHWRYSQRWQPYVFLDYGRAMKVGSQDVDLGSVGLGLNMQFGKHVSANVIVAGTLEEVVPDQDSGQAMLQIVIR</sequence>
<dbReference type="InterPro" id="IPR013686">
    <property type="entry name" value="Polypept-transport_assoc_ShlB"/>
</dbReference>
<organism evidence="6">
    <name type="scientific">marine sediment metagenome</name>
    <dbReference type="NCBI Taxonomy" id="412755"/>
    <lineage>
        <taxon>unclassified sequences</taxon>
        <taxon>metagenomes</taxon>
        <taxon>ecological metagenomes</taxon>
    </lineage>
</organism>
<name>A0A0F9XUD8_9ZZZZ</name>
<dbReference type="GO" id="GO:0008320">
    <property type="term" value="F:protein transmembrane transporter activity"/>
    <property type="evidence" value="ECO:0007669"/>
    <property type="project" value="TreeGrafter"/>
</dbReference>
<dbReference type="Gene3D" id="2.40.160.50">
    <property type="entry name" value="membrane protein fhac: a member of the omp85/tpsb transporter family"/>
    <property type="match status" value="1"/>
</dbReference>
<feature type="domain" description="Polypeptide-transport-associated ShlB-type" evidence="5">
    <location>
        <begin position="87"/>
        <end position="161"/>
    </location>
</feature>
<accession>A0A0F9XUD8</accession>
<proteinExistence type="predicted"/>
<reference evidence="6" key="1">
    <citation type="journal article" date="2015" name="Nature">
        <title>Complex archaea that bridge the gap between prokaryotes and eukaryotes.</title>
        <authorList>
            <person name="Spang A."/>
            <person name="Saw J.H."/>
            <person name="Jorgensen S.L."/>
            <person name="Zaremba-Niedzwiedzka K."/>
            <person name="Martijn J."/>
            <person name="Lind A.E."/>
            <person name="van Eijk R."/>
            <person name="Schleper C."/>
            <person name="Guy L."/>
            <person name="Ettema T.J."/>
        </authorList>
    </citation>
    <scope>NUCLEOTIDE SEQUENCE</scope>
</reference>
<dbReference type="GO" id="GO:0098046">
    <property type="term" value="C:type V protein secretion system complex"/>
    <property type="evidence" value="ECO:0007669"/>
    <property type="project" value="TreeGrafter"/>
</dbReference>
<keyword evidence="1" id="KW-1134">Transmembrane beta strand</keyword>
<dbReference type="EMBL" id="LAZR01000067">
    <property type="protein sequence ID" value="KKN95958.1"/>
    <property type="molecule type" value="Genomic_DNA"/>
</dbReference>
<dbReference type="GO" id="GO:0046819">
    <property type="term" value="P:protein secretion by the type V secretion system"/>
    <property type="evidence" value="ECO:0007669"/>
    <property type="project" value="TreeGrafter"/>
</dbReference>
<dbReference type="InterPro" id="IPR051544">
    <property type="entry name" value="TPS_OM_transporter"/>
</dbReference>
<keyword evidence="1" id="KW-0472">Membrane</keyword>
<evidence type="ECO:0000256" key="1">
    <source>
        <dbReference type="ARBA" id="ARBA00022452"/>
    </source>
</evidence>
<evidence type="ECO:0000256" key="2">
    <source>
        <dbReference type="ARBA" id="ARBA00022692"/>
    </source>
</evidence>
<dbReference type="Pfam" id="PF08479">
    <property type="entry name" value="POTRA_2"/>
    <property type="match status" value="1"/>
</dbReference>
<evidence type="ECO:0000313" key="6">
    <source>
        <dbReference type="EMBL" id="KKN95958.1"/>
    </source>
</evidence>
<dbReference type="AlphaFoldDB" id="A0A0F9XUD8"/>
<dbReference type="PANTHER" id="PTHR34597:SF1">
    <property type="entry name" value="HEME_HEMOPEXIN TRANSPORTER PROTEIN HUXB"/>
    <property type="match status" value="1"/>
</dbReference>